<dbReference type="PANTHER" id="PTHR34139">
    <property type="entry name" value="UPF0331 PROTEIN MJ0127"/>
    <property type="match status" value="1"/>
</dbReference>
<dbReference type="InterPro" id="IPR051813">
    <property type="entry name" value="HepT_RNase_toxin"/>
</dbReference>
<reference evidence="7" key="1">
    <citation type="journal article" date="2022" name="Microorganisms">
        <title>Two New Species of Filamentous Sulfur Bacteria of the Genus Thiothrix, Thiothrix winogradskyi sp. nov. and 'Candidatus Thiothrix sulfatifontis' sp. nov.</title>
        <authorList>
            <person name="Ravin N.V."/>
            <person name="Rossetti S."/>
            <person name="Beletsky A.V."/>
            <person name="Kadnikov V.V."/>
            <person name="Rudenko T.S."/>
            <person name="Smolyakov D.D."/>
            <person name="Moskvitina M.I."/>
            <person name="Gureeva M.V."/>
            <person name="Mardanov A.V."/>
            <person name="Grabovich M.Y."/>
        </authorList>
    </citation>
    <scope>NUCLEOTIDE SEQUENCE</scope>
    <source>
        <strain evidence="7">CT3</strain>
    </source>
</reference>
<dbReference type="PANTHER" id="PTHR34139:SF1">
    <property type="entry name" value="RNASE MJ1380-RELATED"/>
    <property type="match status" value="1"/>
</dbReference>
<keyword evidence="1" id="KW-0597">Phosphoprotein</keyword>
<evidence type="ECO:0000256" key="1">
    <source>
        <dbReference type="ARBA" id="ARBA00022553"/>
    </source>
</evidence>
<dbReference type="Gene3D" id="1.20.120.580">
    <property type="entry name" value="bsu32300-like"/>
    <property type="match status" value="1"/>
</dbReference>
<protein>
    <submittedName>
        <fullName evidence="7">DUF86 domain-containing protein</fullName>
    </submittedName>
</protein>
<evidence type="ECO:0000313" key="7">
    <source>
        <dbReference type="EMBL" id="UJS22551.1"/>
    </source>
</evidence>
<comment type="similarity">
    <text evidence="6">Belongs to the HepT RNase toxin family.</text>
</comment>
<keyword evidence="5" id="KW-0378">Hydrolase</keyword>
<gene>
    <name evidence="7" type="ORF">L2Y54_11395</name>
</gene>
<organism evidence="7 8">
    <name type="scientific">Thiothrix winogradskyi</name>
    <dbReference type="NCBI Taxonomy" id="96472"/>
    <lineage>
        <taxon>Bacteria</taxon>
        <taxon>Pseudomonadati</taxon>
        <taxon>Pseudomonadota</taxon>
        <taxon>Gammaproteobacteria</taxon>
        <taxon>Thiotrichales</taxon>
        <taxon>Thiotrichaceae</taxon>
        <taxon>Thiothrix</taxon>
    </lineage>
</organism>
<proteinExistence type="inferred from homology"/>
<dbReference type="Proteomes" id="UP001054801">
    <property type="component" value="Chromosome"/>
</dbReference>
<dbReference type="Pfam" id="PF01934">
    <property type="entry name" value="HepT-like"/>
    <property type="match status" value="1"/>
</dbReference>
<keyword evidence="3" id="KW-0540">Nuclease</keyword>
<evidence type="ECO:0000313" key="8">
    <source>
        <dbReference type="Proteomes" id="UP001054801"/>
    </source>
</evidence>
<dbReference type="InterPro" id="IPR008201">
    <property type="entry name" value="HepT-like"/>
</dbReference>
<keyword evidence="8" id="KW-1185">Reference proteome</keyword>
<evidence type="ECO:0000256" key="6">
    <source>
        <dbReference type="ARBA" id="ARBA00024207"/>
    </source>
</evidence>
<dbReference type="RefSeq" id="WP_236496235.1">
    <property type="nucleotide sequence ID" value="NZ_CP091244.1"/>
</dbReference>
<dbReference type="InterPro" id="IPR037038">
    <property type="entry name" value="HepT-like_sf"/>
</dbReference>
<keyword evidence="2" id="KW-1277">Toxin-antitoxin system</keyword>
<keyword evidence="4" id="KW-0547">Nucleotide-binding</keyword>
<evidence type="ECO:0000256" key="2">
    <source>
        <dbReference type="ARBA" id="ARBA00022649"/>
    </source>
</evidence>
<evidence type="ECO:0000256" key="5">
    <source>
        <dbReference type="ARBA" id="ARBA00022801"/>
    </source>
</evidence>
<evidence type="ECO:0000256" key="3">
    <source>
        <dbReference type="ARBA" id="ARBA00022722"/>
    </source>
</evidence>
<dbReference type="EMBL" id="CP091244">
    <property type="protein sequence ID" value="UJS22551.1"/>
    <property type="molecule type" value="Genomic_DNA"/>
</dbReference>
<name>A0ABY3SSP7_9GAMM</name>
<sequence length="128" mass="14763">MYDRELLIEKLQTLLAALRRIPRRFASITEPSDFYLTEDGEDKLDAICMILIAAGEELKNIDRKTEGKLFPQYPAVRWRGAMGMRDVLAHTYFHVDAEQLFNICKNDIPTMIATLETMLGDLQQAERN</sequence>
<evidence type="ECO:0000256" key="4">
    <source>
        <dbReference type="ARBA" id="ARBA00022741"/>
    </source>
</evidence>
<accession>A0ABY3SSP7</accession>